<feature type="domain" description="Gliding motility protein SprA N-terminal" evidence="2">
    <location>
        <begin position="1098"/>
        <end position="1617"/>
    </location>
</feature>
<feature type="domain" description="Gliding motility protein SprA N-terminal" evidence="2">
    <location>
        <begin position="101"/>
        <end position="474"/>
    </location>
</feature>
<accession>A0A6N3FG57</accession>
<dbReference type="Pfam" id="PF14349">
    <property type="entry name" value="SprA_N"/>
    <property type="match status" value="2"/>
</dbReference>
<reference evidence="3" key="1">
    <citation type="submission" date="2019-11" db="EMBL/GenBank/DDBJ databases">
        <authorList>
            <person name="Feng L."/>
        </authorList>
    </citation>
    <scope>NUCLEOTIDE SEQUENCE</scope>
    <source>
        <strain evidence="3">PclaraLFYP37</strain>
    </source>
</reference>
<proteinExistence type="predicted"/>
<evidence type="ECO:0000259" key="2">
    <source>
        <dbReference type="Pfam" id="PF14349"/>
    </source>
</evidence>
<feature type="compositionally biased region" description="Basic and acidic residues" evidence="1">
    <location>
        <begin position="1948"/>
        <end position="1963"/>
    </location>
</feature>
<feature type="compositionally biased region" description="Polar residues" evidence="1">
    <location>
        <begin position="1150"/>
        <end position="1169"/>
    </location>
</feature>
<dbReference type="RefSeq" id="WP_412442507.1">
    <property type="nucleotide sequence ID" value="NZ_CACRUT010000020.1"/>
</dbReference>
<evidence type="ECO:0000256" key="1">
    <source>
        <dbReference type="SAM" id="MobiDB-lite"/>
    </source>
</evidence>
<dbReference type="InterPro" id="IPR026377">
    <property type="entry name" value="Cell_surface_SprA"/>
</dbReference>
<sequence>MKRNLKIAIRRAQTELARRMPSVSDLRKKWLYLILLAISANALADMGGAAFLHIPRNETPAPAEPDTIRPRFSVKRTAPRDEDDLKKRSLDLKDPDNLKTDTVYDPATGNYTIGTKVGDSYLNAPLLMSPEEYQEWSLQKSLQNYYRQKNSEAFENEGKNKFDFTDMQFDLGPAEKIFGPGGVRIKTQGSAELKIGGNLKKTDNPSLSENRRKTFGFDFEEKINMSMNGSVGDKINMNLNYNTDATFDFDAQSMKLRYEGKEDEIIKLIEGGNVSLPTNSSLIKGASSLFGLRADLQFGKLKLQTVVSQKKSASKSVSSKGGTQTHNYEFSATEYEENRHFFLAHFFREHYDQNMSKLPTVMSGVTIKRIELWVTNKTGSYESNRNIVAFTDLGEHDHISNPIWSKGSVQVAANAANTLYSTMTTQHAAARDISQTSSDLDAIAGFEGSVDYEKLQSARLLSSSEYTVNNSLGYVSLNFTLQPDEVLAVAFEYTYNGTTYQVGEFSADLTDNTQALFVKALKNTSNTPQMGNWDLMMKNVYSLGATTTQKDKFKLDIQYQSDSAGVYVSYIPEAKYKNTKLLRVMNLDRLDANNRPNPNGQFDYVEGYTINKGRIYFPVTEPFGSHLRQYLNDEALAEKYCFDALYDSTKTMAKQIAEKNKFLLSGEYKGNNGAEISLGAMNVPQGSVTVTAGGVTLTENTDYTVDYSMGVVTIINQSIIDAGTNVSVDFESNDNYGMQRKTLVGFNLQYDVSKDFTFGGTFMFLNEQPLTTKVNMGEEPLKNTLWGVNLSWKKESQWLTNLIDKIPLIDVTEPSQISFTGEFAQLIAGQNKKIQGSASYIDDFENTKNGISVMQPTNWMISSVPSDFEESKLVNDVRGGYNRALLSWYTVDPLFTRQSSSLTPAHIKSDLNQLSNHYVREVYERELYPNKTQTSYNSAASLPVMNLAFYPTERGAYNLDPNLDYNGRLTNPKTRWGGMMRKLDTNDFETANIEYVEFWLLDPFIYTRDKGGDYGGDFYLNLGEVSEDILHDGKKFFESGMPIDGNSNYYTETAWGRVPNTTSVVYAFNNESGARERQDIGLNGLNSEEERTFGAYREFLMAVQGKVSPQVYDSLMNDPAGDDYHYFRGSDYDAQQRSILDRYKYINLPEGNSRSNENANESYDTSYKTTPDVEDINQDYTLNEYEKYYQYKISIRPEDFIVGQNHIVDKRTASVKLRNGNTEEVNWYQFRIPLTEYQKKVGNINDFTSIRFMRMFLTGFEQPVILRFATLDLVKAEWRSYEQALYAGEMPVTNGSMEISAVNIEENNDKTPVNYVLPPGISRVVDPAQSQLAEDNEQALSLTVRNLATGDARAVYKNTNLDMRQYKHLQMFVHANALAENVTETEDNQTSIFIRLGSDYKNNFYEYEIPLKLTAAGRYDTYSAEQCRAVWPEENMLDIDLSVFTKVKQARNREKSLGNTNLTTLFSVYDDNRPNNKVSVMGNPTLGEVKTIMIGVRNNARATKSVEVWANELRLQEYSNDGGWAAQGTLNIQFSDLGSVNLTGHMETAGFGGIEDKVSERNQEDMYNYSITTSFELGKLLPEKVRFTAPIYYSFNKEVIKPKYNPLDTDMLLEDALDACTTEHEKDSLRSLTTTETTNKNFSLSNVKFNIATPKHPMPYDPANFSFSYSHSESNKTGETTAWETEKNWNGAFNYNYSPEYKPFEPFKKMIKSKSKWWDIIRDQNFNYLPQNISFNTNILRNYYEYQERDIENLEDPTSLPLSFSKEFLWNRDFSLKWDLTKNLHFSFNSATHAEIEEPNVPVNKDLYADQYQVWKDSVWHSIKGFGTPLDYQQDFTASYKVPLEKIPCFSWISLDGNYTANYSWERGMELEDGTSYGNTINNQRSATINGRFNLETLYNFSSFLKEVNKKFSASERKKAKDKSNREREKAKAQKEKEKEAAANGKDGQNKDGKDKTDGKTADNAKGTANAKVKNPNFKGFAGEITLKPDTTVELAHNQKSRRIRVTAVTAAGRRYPIKFKKLDKNKIRILNMDSVKLRVNVIAKTPAKEKPWYPYLQGATRFLMMVRNVSVSYRNTFAMSLPGFLPNVGDMLGQRTGGGMQPGLDFAFGLTGESYIDKANERGWLLNNDSISTPATTNAMEDLQLKATLEPIPDLKIDLNASRTVNSNKSIQYMYAGMPTTQSGSFTMTTISIKSAFESRGDAGNGYSSKTFARFQQYLNTFQSRVEARYANATYPAATGLQGKFDPANGTVDKYSSDVMIPAFLAAYTGGGDINSPLDIFPSLARMLPNWTVSYKGLAYLPWIRDHFKSVTLNHSYKSIYSVGAYNTYSSWMEYMGDLGFIQNTTDNAIIPSSMYDISSVSINEAFSPLAGLDLTLNNNMTFKVEYRKTRVLTLSMTAAQLNEACSNDFVIGWGYKINDFKFSSLFGGRRKKTGRGNNNKQTNAANNRNNTRKSGTSAKNSRVISHDLNLRFDFSFRNQDAITRNIQTSLSEATSGNKAIKASFSADYTMSRYVTLSLYYDRQRNQPLLSSNAYPTITQDFGFSLRFSLTR</sequence>
<dbReference type="NCBIfam" id="TIGR04189">
    <property type="entry name" value="surface_SprA"/>
    <property type="match status" value="1"/>
</dbReference>
<gene>
    <name evidence="3" type="ORF">PCLFYP37_03178</name>
</gene>
<organism evidence="3">
    <name type="scientific">Paraprevotella clara</name>
    <dbReference type="NCBI Taxonomy" id="454154"/>
    <lineage>
        <taxon>Bacteria</taxon>
        <taxon>Pseudomonadati</taxon>
        <taxon>Bacteroidota</taxon>
        <taxon>Bacteroidia</taxon>
        <taxon>Bacteroidales</taxon>
        <taxon>Prevotellaceae</taxon>
        <taxon>Paraprevotella</taxon>
    </lineage>
</organism>
<feature type="region of interest" description="Disordered" evidence="1">
    <location>
        <begin position="1150"/>
        <end position="1170"/>
    </location>
</feature>
<evidence type="ECO:0000313" key="3">
    <source>
        <dbReference type="EMBL" id="VYU51091.1"/>
    </source>
</evidence>
<dbReference type="InterPro" id="IPR025684">
    <property type="entry name" value="SprA_N_dom"/>
</dbReference>
<feature type="region of interest" description="Disordered" evidence="1">
    <location>
        <begin position="2433"/>
        <end position="2462"/>
    </location>
</feature>
<feature type="compositionally biased region" description="Low complexity" evidence="1">
    <location>
        <begin position="2437"/>
        <end position="2455"/>
    </location>
</feature>
<feature type="region of interest" description="Disordered" evidence="1">
    <location>
        <begin position="1915"/>
        <end position="1974"/>
    </location>
</feature>
<dbReference type="EMBL" id="CACRUT010000020">
    <property type="protein sequence ID" value="VYU51091.1"/>
    <property type="molecule type" value="Genomic_DNA"/>
</dbReference>
<protein>
    <recommendedName>
        <fullName evidence="2">Gliding motility protein SprA N-terminal domain-containing protein</fullName>
    </recommendedName>
</protein>
<feature type="compositionally biased region" description="Basic and acidic residues" evidence="1">
    <location>
        <begin position="1915"/>
        <end position="1941"/>
    </location>
</feature>
<name>A0A6N3FG57_9BACT</name>